<feature type="region of interest" description="Disordered" evidence="1">
    <location>
        <begin position="1"/>
        <end position="24"/>
    </location>
</feature>
<accession>A0ABW9CCV3</accession>
<evidence type="ECO:0000313" key="2">
    <source>
        <dbReference type="EMBL" id="MFM0448150.1"/>
    </source>
</evidence>
<dbReference type="Proteomes" id="UP001629288">
    <property type="component" value="Unassembled WGS sequence"/>
</dbReference>
<protein>
    <submittedName>
        <fullName evidence="2">Uncharacterized protein</fullName>
    </submittedName>
</protein>
<reference evidence="2 3" key="1">
    <citation type="journal article" date="2024" name="Chem. Sci.">
        <title>Discovery of megapolipeptins by genome mining of a Burkholderiales bacteria collection.</title>
        <authorList>
            <person name="Paulo B.S."/>
            <person name="Recchia M.J.J."/>
            <person name="Lee S."/>
            <person name="Fergusson C.H."/>
            <person name="Romanowski S.B."/>
            <person name="Hernandez A."/>
            <person name="Krull N."/>
            <person name="Liu D.Y."/>
            <person name="Cavanagh H."/>
            <person name="Bos A."/>
            <person name="Gray C.A."/>
            <person name="Murphy B.T."/>
            <person name="Linington R.G."/>
            <person name="Eustaquio A.S."/>
        </authorList>
    </citation>
    <scope>NUCLEOTIDE SEQUENCE [LARGE SCALE GENOMIC DNA]</scope>
    <source>
        <strain evidence="2 3">RL17-379-BIB-C</strain>
    </source>
</reference>
<organism evidence="2 3">
    <name type="scientific">Paraburkholderia strydomiana</name>
    <dbReference type="NCBI Taxonomy" id="1245417"/>
    <lineage>
        <taxon>Bacteria</taxon>
        <taxon>Pseudomonadati</taxon>
        <taxon>Pseudomonadota</taxon>
        <taxon>Betaproteobacteria</taxon>
        <taxon>Burkholderiales</taxon>
        <taxon>Burkholderiaceae</taxon>
        <taxon>Paraburkholderia</taxon>
    </lineage>
</organism>
<name>A0ABW9CCV3_9BURK</name>
<comment type="caution">
    <text evidence="2">The sequence shown here is derived from an EMBL/GenBank/DDBJ whole genome shotgun (WGS) entry which is preliminary data.</text>
</comment>
<dbReference type="EMBL" id="JAQQDH010000016">
    <property type="protein sequence ID" value="MFM0448150.1"/>
    <property type="molecule type" value="Genomic_DNA"/>
</dbReference>
<proteinExistence type="predicted"/>
<evidence type="ECO:0000256" key="1">
    <source>
        <dbReference type="SAM" id="MobiDB-lite"/>
    </source>
</evidence>
<sequence>MPVRQRQEVQAVSRQDRIMPWAAR</sequence>
<gene>
    <name evidence="2" type="ORF">PQR00_31540</name>
</gene>
<evidence type="ECO:0000313" key="3">
    <source>
        <dbReference type="Proteomes" id="UP001629288"/>
    </source>
</evidence>
<keyword evidence="3" id="KW-1185">Reference proteome</keyword>